<dbReference type="SMART" id="SM00911">
    <property type="entry name" value="HWE_HK"/>
    <property type="match status" value="1"/>
</dbReference>
<dbReference type="AlphaFoldDB" id="A0A3D9YY99"/>
<protein>
    <recommendedName>
        <fullName evidence="3">Blue-light-activated histidine kinase</fullName>
        <ecNumber evidence="2">2.7.13.3</ecNumber>
    </recommendedName>
</protein>
<dbReference type="Gene3D" id="3.30.565.10">
    <property type="entry name" value="Histidine kinase-like ATPase, C-terminal domain"/>
    <property type="match status" value="1"/>
</dbReference>
<dbReference type="InterPro" id="IPR013767">
    <property type="entry name" value="PAS_fold"/>
</dbReference>
<keyword evidence="10" id="KW-0677">Repeat</keyword>
<dbReference type="InterPro" id="IPR001789">
    <property type="entry name" value="Sig_transdc_resp-reg_receiver"/>
</dbReference>
<sequence length="583" mass="65008">MDVNRKLLIVDPDAQSRELKMQLLKLSGLQPTAVETGREALRCLDTEVFDLVLASVEDADGDEASFYQTVKEKSPATAVLRMARADSVKTSAAIDATIDGYLLDPFEPSELITLVRSLLRLNYTRLALRDAEARLQLVQDAGGLAVLDCDLVTRRVIWSEKFADIFTLPPDTTGKRLRFGMILAVAHPDDRVSLAQDYRRLLRQGGQFEREFRIRRDDGVTRWISARGSFFRAGGKIERILCLCLDITARKRGELRNAQLAAIVGSSIDAIVSVDFDDNIRTWNYGAEQLFGYLAKDVIGKNALLVVPPELHAERKAAMDRLMDGEAVEYQTRRLNHEGRTIDVWIRGAPVRSVEGNLFGASLIIRDITSQKQREEHVRFLMRELTHRSKNLLAVIQAMARQSLSLQTDPHEFVGRFSERLSSLAGSHDLLSNDDWAGASLVQLIHSQLQHFGDLFDTRILIRGADLILRPEAAQNIGIALHELTTNAAKFGALSVETGIVTVSWSLITEGDERRIRLHWREENGPLVVAPDHRGFGRLVMDRIAGQALGGRSETTFAPEGVVWELDVPEKSVVREKAAAIPG</sequence>
<dbReference type="EMBL" id="QUMO01000002">
    <property type="protein sequence ID" value="REF87627.1"/>
    <property type="molecule type" value="Genomic_DNA"/>
</dbReference>
<dbReference type="Pfam" id="PF00072">
    <property type="entry name" value="Response_reg"/>
    <property type="match status" value="1"/>
</dbReference>
<evidence type="ECO:0000256" key="1">
    <source>
        <dbReference type="ARBA" id="ARBA00000085"/>
    </source>
</evidence>
<dbReference type="EC" id="2.7.13.3" evidence="2"/>
<feature type="domain" description="PAC" evidence="20">
    <location>
        <begin position="208"/>
        <end position="259"/>
    </location>
</feature>
<organism evidence="21 22">
    <name type="scientific">Methylovirgula ligni</name>
    <dbReference type="NCBI Taxonomy" id="569860"/>
    <lineage>
        <taxon>Bacteria</taxon>
        <taxon>Pseudomonadati</taxon>
        <taxon>Pseudomonadota</taxon>
        <taxon>Alphaproteobacteria</taxon>
        <taxon>Hyphomicrobiales</taxon>
        <taxon>Beijerinckiaceae</taxon>
        <taxon>Methylovirgula</taxon>
    </lineage>
</organism>
<gene>
    <name evidence="21" type="ORF">DES32_1250</name>
</gene>
<evidence type="ECO:0000313" key="21">
    <source>
        <dbReference type="EMBL" id="REF87627.1"/>
    </source>
</evidence>
<dbReference type="Gene3D" id="3.40.50.2300">
    <property type="match status" value="1"/>
</dbReference>
<dbReference type="SMART" id="SM00091">
    <property type="entry name" value="PAS"/>
    <property type="match status" value="2"/>
</dbReference>
<evidence type="ECO:0000256" key="4">
    <source>
        <dbReference type="ARBA" id="ARBA00022543"/>
    </source>
</evidence>
<keyword evidence="13" id="KW-0067">ATP-binding</keyword>
<keyword evidence="9" id="KW-0808">Transferase</keyword>
<dbReference type="Pfam" id="PF08447">
    <property type="entry name" value="PAS_3"/>
    <property type="match status" value="1"/>
</dbReference>
<dbReference type="Pfam" id="PF07536">
    <property type="entry name" value="HWE_HK"/>
    <property type="match status" value="1"/>
</dbReference>
<dbReference type="SUPFAM" id="SSF55785">
    <property type="entry name" value="PYP-like sensor domain (PAS domain)"/>
    <property type="match status" value="2"/>
</dbReference>
<comment type="caution">
    <text evidence="17">Lacks conserved residue(s) required for the propagation of feature annotation.</text>
</comment>
<dbReference type="InterPro" id="IPR013655">
    <property type="entry name" value="PAS_fold_3"/>
</dbReference>
<evidence type="ECO:0000256" key="10">
    <source>
        <dbReference type="ARBA" id="ARBA00022737"/>
    </source>
</evidence>
<evidence type="ECO:0000256" key="15">
    <source>
        <dbReference type="ARBA" id="ARBA00023026"/>
    </source>
</evidence>
<dbReference type="Gene3D" id="2.10.70.100">
    <property type="match status" value="1"/>
</dbReference>
<dbReference type="PROSITE" id="PS50110">
    <property type="entry name" value="RESPONSE_REGULATORY"/>
    <property type="match status" value="1"/>
</dbReference>
<keyword evidence="16" id="KW-0675">Receptor</keyword>
<keyword evidence="6" id="KW-0716">Sensory transduction</keyword>
<dbReference type="SUPFAM" id="SSF52172">
    <property type="entry name" value="CheY-like"/>
    <property type="match status" value="1"/>
</dbReference>
<dbReference type="InterPro" id="IPR011102">
    <property type="entry name" value="Sig_transdc_His_kinase_HWE"/>
</dbReference>
<keyword evidence="15" id="KW-0843">Virulence</keyword>
<evidence type="ECO:0000256" key="7">
    <source>
        <dbReference type="ARBA" id="ARBA00022630"/>
    </source>
</evidence>
<keyword evidence="11" id="KW-0547">Nucleotide-binding</keyword>
<evidence type="ECO:0000256" key="17">
    <source>
        <dbReference type="PROSITE-ProRule" id="PRU00169"/>
    </source>
</evidence>
<evidence type="ECO:0000256" key="11">
    <source>
        <dbReference type="ARBA" id="ARBA00022741"/>
    </source>
</evidence>
<keyword evidence="8" id="KW-0288">FMN</keyword>
<dbReference type="OrthoDB" id="341208at2"/>
<evidence type="ECO:0000256" key="12">
    <source>
        <dbReference type="ARBA" id="ARBA00022777"/>
    </source>
</evidence>
<dbReference type="PROSITE" id="PS50112">
    <property type="entry name" value="PAS"/>
    <property type="match status" value="1"/>
</dbReference>
<evidence type="ECO:0000256" key="13">
    <source>
        <dbReference type="ARBA" id="ARBA00022840"/>
    </source>
</evidence>
<dbReference type="SMART" id="SM00086">
    <property type="entry name" value="PAC"/>
    <property type="match status" value="2"/>
</dbReference>
<evidence type="ECO:0000259" key="20">
    <source>
        <dbReference type="PROSITE" id="PS50113"/>
    </source>
</evidence>
<evidence type="ECO:0000256" key="14">
    <source>
        <dbReference type="ARBA" id="ARBA00022991"/>
    </source>
</evidence>
<feature type="domain" description="PAS" evidence="19">
    <location>
        <begin position="256"/>
        <end position="326"/>
    </location>
</feature>
<dbReference type="CDD" id="cd00130">
    <property type="entry name" value="PAS"/>
    <property type="match status" value="2"/>
</dbReference>
<proteinExistence type="predicted"/>
<dbReference type="InterPro" id="IPR035965">
    <property type="entry name" value="PAS-like_dom_sf"/>
</dbReference>
<dbReference type="PROSITE" id="PS50113">
    <property type="entry name" value="PAC"/>
    <property type="match status" value="2"/>
</dbReference>
<dbReference type="RefSeq" id="WP_115835808.1">
    <property type="nucleotide sequence ID" value="NZ_CP025086.1"/>
</dbReference>
<reference evidence="21 22" key="1">
    <citation type="submission" date="2018-08" db="EMBL/GenBank/DDBJ databases">
        <title>Genomic Encyclopedia of Type Strains, Phase IV (KMG-IV): sequencing the most valuable type-strain genomes for metagenomic binning, comparative biology and taxonomic classification.</title>
        <authorList>
            <person name="Goeker M."/>
        </authorList>
    </citation>
    <scope>NUCLEOTIDE SEQUENCE [LARGE SCALE GENOMIC DNA]</scope>
    <source>
        <strain evidence="21 22">BW863</strain>
    </source>
</reference>
<dbReference type="Gene3D" id="3.30.450.20">
    <property type="entry name" value="PAS domain"/>
    <property type="match status" value="2"/>
</dbReference>
<dbReference type="PANTHER" id="PTHR41523:SF8">
    <property type="entry name" value="ETHYLENE RESPONSE SENSOR PROTEIN"/>
    <property type="match status" value="1"/>
</dbReference>
<dbReference type="Pfam" id="PF00989">
    <property type="entry name" value="PAS"/>
    <property type="match status" value="1"/>
</dbReference>
<feature type="domain" description="PAC" evidence="20">
    <location>
        <begin position="326"/>
        <end position="380"/>
    </location>
</feature>
<dbReference type="Proteomes" id="UP000256900">
    <property type="component" value="Unassembled WGS sequence"/>
</dbReference>
<dbReference type="SMART" id="SM00448">
    <property type="entry name" value="REC"/>
    <property type="match status" value="1"/>
</dbReference>
<keyword evidence="14" id="KW-0157">Chromophore</keyword>
<keyword evidence="22" id="KW-1185">Reference proteome</keyword>
<dbReference type="InterPro" id="IPR000014">
    <property type="entry name" value="PAS"/>
</dbReference>
<dbReference type="InterPro" id="IPR036890">
    <property type="entry name" value="HATPase_C_sf"/>
</dbReference>
<dbReference type="GO" id="GO:0009881">
    <property type="term" value="F:photoreceptor activity"/>
    <property type="evidence" value="ECO:0007669"/>
    <property type="project" value="UniProtKB-KW"/>
</dbReference>
<accession>A0A3D9YY99</accession>
<dbReference type="GO" id="GO:0005524">
    <property type="term" value="F:ATP binding"/>
    <property type="evidence" value="ECO:0007669"/>
    <property type="project" value="UniProtKB-KW"/>
</dbReference>
<evidence type="ECO:0000256" key="9">
    <source>
        <dbReference type="ARBA" id="ARBA00022679"/>
    </source>
</evidence>
<name>A0A3D9YY99_9HYPH</name>
<dbReference type="InterPro" id="IPR000700">
    <property type="entry name" value="PAS-assoc_C"/>
</dbReference>
<evidence type="ECO:0000256" key="2">
    <source>
        <dbReference type="ARBA" id="ARBA00012438"/>
    </source>
</evidence>
<dbReference type="GO" id="GO:0004673">
    <property type="term" value="F:protein histidine kinase activity"/>
    <property type="evidence" value="ECO:0007669"/>
    <property type="project" value="UniProtKB-EC"/>
</dbReference>
<feature type="domain" description="Response regulatory" evidence="18">
    <location>
        <begin position="6"/>
        <end position="119"/>
    </location>
</feature>
<dbReference type="NCBIfam" id="TIGR00229">
    <property type="entry name" value="sensory_box"/>
    <property type="match status" value="2"/>
</dbReference>
<keyword evidence="5" id="KW-0597">Phosphoprotein</keyword>
<evidence type="ECO:0000259" key="19">
    <source>
        <dbReference type="PROSITE" id="PS50112"/>
    </source>
</evidence>
<evidence type="ECO:0000256" key="16">
    <source>
        <dbReference type="ARBA" id="ARBA00023170"/>
    </source>
</evidence>
<evidence type="ECO:0000256" key="3">
    <source>
        <dbReference type="ARBA" id="ARBA00021740"/>
    </source>
</evidence>
<keyword evidence="4" id="KW-0600">Photoreceptor protein</keyword>
<dbReference type="GO" id="GO:0000160">
    <property type="term" value="P:phosphorelay signal transduction system"/>
    <property type="evidence" value="ECO:0007669"/>
    <property type="project" value="InterPro"/>
</dbReference>
<comment type="catalytic activity">
    <reaction evidence="1">
        <text>ATP + protein L-histidine = ADP + protein N-phospho-L-histidine.</text>
        <dbReference type="EC" id="2.7.13.3"/>
    </reaction>
</comment>
<dbReference type="InterPro" id="IPR001610">
    <property type="entry name" value="PAC"/>
</dbReference>
<evidence type="ECO:0000256" key="6">
    <source>
        <dbReference type="ARBA" id="ARBA00022606"/>
    </source>
</evidence>
<keyword evidence="7" id="KW-0285">Flavoprotein</keyword>
<evidence type="ECO:0000313" key="22">
    <source>
        <dbReference type="Proteomes" id="UP000256900"/>
    </source>
</evidence>
<keyword evidence="12" id="KW-0418">Kinase</keyword>
<evidence type="ECO:0000256" key="8">
    <source>
        <dbReference type="ARBA" id="ARBA00022643"/>
    </source>
</evidence>
<dbReference type="GO" id="GO:0006355">
    <property type="term" value="P:regulation of DNA-templated transcription"/>
    <property type="evidence" value="ECO:0007669"/>
    <property type="project" value="InterPro"/>
</dbReference>
<evidence type="ECO:0000259" key="18">
    <source>
        <dbReference type="PROSITE" id="PS50110"/>
    </source>
</evidence>
<comment type="caution">
    <text evidence="21">The sequence shown here is derived from an EMBL/GenBank/DDBJ whole genome shotgun (WGS) entry which is preliminary data.</text>
</comment>
<evidence type="ECO:0000256" key="5">
    <source>
        <dbReference type="ARBA" id="ARBA00022553"/>
    </source>
</evidence>
<dbReference type="PANTHER" id="PTHR41523">
    <property type="entry name" value="TWO-COMPONENT SYSTEM SENSOR PROTEIN"/>
    <property type="match status" value="1"/>
</dbReference>
<dbReference type="InterPro" id="IPR011006">
    <property type="entry name" value="CheY-like_superfamily"/>
</dbReference>